<dbReference type="InterPro" id="IPR014729">
    <property type="entry name" value="Rossmann-like_a/b/a_fold"/>
</dbReference>
<dbReference type="EMBL" id="JANBQF010000527">
    <property type="protein sequence ID" value="KAJ2000470.1"/>
    <property type="molecule type" value="Genomic_DNA"/>
</dbReference>
<keyword evidence="3" id="KW-1185">Reference proteome</keyword>
<dbReference type="Pfam" id="PF00582">
    <property type="entry name" value="Usp"/>
    <property type="match status" value="1"/>
</dbReference>
<dbReference type="Proteomes" id="UP001150907">
    <property type="component" value="Unassembled WGS sequence"/>
</dbReference>
<dbReference type="InterPro" id="IPR006016">
    <property type="entry name" value="UspA"/>
</dbReference>
<evidence type="ECO:0000313" key="3">
    <source>
        <dbReference type="Proteomes" id="UP001150907"/>
    </source>
</evidence>
<dbReference type="AlphaFoldDB" id="A0A9W8BAU3"/>
<feature type="domain" description="UspA" evidence="1">
    <location>
        <begin position="94"/>
        <end position="180"/>
    </location>
</feature>
<comment type="caution">
    <text evidence="2">The sequence shown here is derived from an EMBL/GenBank/DDBJ whole genome shotgun (WGS) entry which is preliminary data.</text>
</comment>
<name>A0A9W8BAU3_9FUNG</name>
<dbReference type="SUPFAM" id="SSF52402">
    <property type="entry name" value="Adenine nucleotide alpha hydrolases-like"/>
    <property type="match status" value="1"/>
</dbReference>
<evidence type="ECO:0000259" key="1">
    <source>
        <dbReference type="Pfam" id="PF00582"/>
    </source>
</evidence>
<reference evidence="2" key="1">
    <citation type="submission" date="2022-07" db="EMBL/GenBank/DDBJ databases">
        <title>Phylogenomic reconstructions and comparative analyses of Kickxellomycotina fungi.</title>
        <authorList>
            <person name="Reynolds N.K."/>
            <person name="Stajich J.E."/>
            <person name="Barry K."/>
            <person name="Grigoriev I.V."/>
            <person name="Crous P."/>
            <person name="Smith M.E."/>
        </authorList>
    </citation>
    <scope>NUCLEOTIDE SEQUENCE</scope>
    <source>
        <strain evidence="2">IMI 214461</strain>
    </source>
</reference>
<protein>
    <recommendedName>
        <fullName evidence="1">UspA domain-containing protein</fullName>
    </recommendedName>
</protein>
<dbReference type="Gene3D" id="3.40.50.620">
    <property type="entry name" value="HUPs"/>
    <property type="match status" value="1"/>
</dbReference>
<evidence type="ECO:0000313" key="2">
    <source>
        <dbReference type="EMBL" id="KAJ2000470.1"/>
    </source>
</evidence>
<organism evidence="2 3">
    <name type="scientific">Coemansia thaxteri</name>
    <dbReference type="NCBI Taxonomy" id="2663907"/>
    <lineage>
        <taxon>Eukaryota</taxon>
        <taxon>Fungi</taxon>
        <taxon>Fungi incertae sedis</taxon>
        <taxon>Zoopagomycota</taxon>
        <taxon>Kickxellomycotina</taxon>
        <taxon>Kickxellomycetes</taxon>
        <taxon>Kickxellales</taxon>
        <taxon>Kickxellaceae</taxon>
        <taxon>Coemansia</taxon>
    </lineage>
</organism>
<sequence length="201" mass="21803">MSPIPLSLRRKIVIALDADQVAPAGGHDVTDPDSGEATTLSRYLSFKTVAWCKANLLRVNEDHVFLVTSLDPGSNAFDGGVLAAMWTSVYKDEDLRWDRMKEAEAALRRLAECLHAVGVSCTMEVLRGPPADTIPEYAKVHRAEILAVQEVERSGIAAAVSYGWTDLCAKRCPCPTVMVKTNDLPENIATALDPPIPTSTI</sequence>
<gene>
    <name evidence="2" type="ORF">H4R26_004606</name>
</gene>
<proteinExistence type="predicted"/>
<dbReference type="OrthoDB" id="843225at2759"/>
<accession>A0A9W8BAU3</accession>